<keyword evidence="6" id="KW-1185">Reference proteome</keyword>
<dbReference type="SMART" id="SM00823">
    <property type="entry name" value="PKS_PP"/>
    <property type="match status" value="1"/>
</dbReference>
<dbReference type="RefSeq" id="WP_184868034.1">
    <property type="nucleotide sequence ID" value="NZ_BAAAWY010000101.1"/>
</dbReference>
<dbReference type="InterPro" id="IPR010071">
    <property type="entry name" value="AA_adenyl_dom"/>
</dbReference>
<dbReference type="GO" id="GO:0008610">
    <property type="term" value="P:lipid biosynthetic process"/>
    <property type="evidence" value="ECO:0007669"/>
    <property type="project" value="UniProtKB-ARBA"/>
</dbReference>
<protein>
    <submittedName>
        <fullName evidence="5">Amino acid adenylation domain-containing protein</fullName>
    </submittedName>
</protein>
<comment type="caution">
    <text evidence="5">The sequence shown here is derived from an EMBL/GenBank/DDBJ whole genome shotgun (WGS) entry which is preliminary data.</text>
</comment>
<dbReference type="InterPro" id="IPR009081">
    <property type="entry name" value="PP-bd_ACP"/>
</dbReference>
<dbReference type="GO" id="GO:0003824">
    <property type="term" value="F:catalytic activity"/>
    <property type="evidence" value="ECO:0007669"/>
    <property type="project" value="InterPro"/>
</dbReference>
<dbReference type="EMBL" id="JACHIR010000001">
    <property type="protein sequence ID" value="MBB5896367.1"/>
    <property type="molecule type" value="Genomic_DNA"/>
</dbReference>
<dbReference type="GO" id="GO:0031177">
    <property type="term" value="F:phosphopantetheine binding"/>
    <property type="evidence" value="ECO:0007669"/>
    <property type="project" value="InterPro"/>
</dbReference>
<organism evidence="5 6">
    <name type="scientific">Kutzneria kofuensis</name>
    <dbReference type="NCBI Taxonomy" id="103725"/>
    <lineage>
        <taxon>Bacteria</taxon>
        <taxon>Bacillati</taxon>
        <taxon>Actinomycetota</taxon>
        <taxon>Actinomycetes</taxon>
        <taxon>Pseudonocardiales</taxon>
        <taxon>Pseudonocardiaceae</taxon>
        <taxon>Kutzneria</taxon>
    </lineage>
</organism>
<dbReference type="InterPro" id="IPR042099">
    <property type="entry name" value="ANL_N_sf"/>
</dbReference>
<dbReference type="GO" id="GO:0005737">
    <property type="term" value="C:cytoplasm"/>
    <property type="evidence" value="ECO:0007669"/>
    <property type="project" value="TreeGrafter"/>
</dbReference>
<dbReference type="Pfam" id="PF00668">
    <property type="entry name" value="Condensation"/>
    <property type="match status" value="1"/>
</dbReference>
<dbReference type="Gene3D" id="3.40.50.12780">
    <property type="entry name" value="N-terminal domain of ligase-like"/>
    <property type="match status" value="1"/>
</dbReference>
<dbReference type="InterPro" id="IPR036736">
    <property type="entry name" value="ACP-like_sf"/>
</dbReference>
<dbReference type="InterPro" id="IPR045851">
    <property type="entry name" value="AMP-bd_C_sf"/>
</dbReference>
<dbReference type="InterPro" id="IPR020806">
    <property type="entry name" value="PKS_PP-bd"/>
</dbReference>
<evidence type="ECO:0000256" key="2">
    <source>
        <dbReference type="ARBA" id="ARBA00022450"/>
    </source>
</evidence>
<dbReference type="Gene3D" id="3.30.559.10">
    <property type="entry name" value="Chloramphenicol acetyltransferase-like domain"/>
    <property type="match status" value="2"/>
</dbReference>
<dbReference type="GO" id="GO:0043041">
    <property type="term" value="P:amino acid activation for nonribosomal peptide biosynthetic process"/>
    <property type="evidence" value="ECO:0007669"/>
    <property type="project" value="TreeGrafter"/>
</dbReference>
<dbReference type="InterPro" id="IPR025110">
    <property type="entry name" value="AMP-bd_C"/>
</dbReference>
<evidence type="ECO:0000313" key="5">
    <source>
        <dbReference type="EMBL" id="MBB5896367.1"/>
    </source>
</evidence>
<dbReference type="GO" id="GO:0044550">
    <property type="term" value="P:secondary metabolite biosynthetic process"/>
    <property type="evidence" value="ECO:0007669"/>
    <property type="project" value="TreeGrafter"/>
</dbReference>
<sequence>MSGARILPSSLAQQRLWVLNRLEPRDAADVVVSVWETDAPLDVDGLAAAARDLARDHEVLRTVLRSVDGHVRQLVLDPAPDVVIISRPARSVDDAVAVELDDGFDVESGPLWRISLARLDGDRLLFVVAMHAAIADQRSADLVARQLIEPRSLSGVETSTSQSISPAEFLDLVRRQGDADEAAVELLEHWRSLVTSRPPVIDLPSDLPRPKLPVHRTRRIPLAVDEARLAQLDALATSCDTTVDVVLLTACALTIRAFSQRDEFVLGVWHDHRRDGAGRALGPFTDIRPVAVDLSDVPCVRDHVTQLRDQTRDQMTVPFGRLVEELGVARDPGRHPLVQVAFSYLDRTAAQRCAPVSTKVGASRLDLEFLVERCADGPRALLSYATDVFDAGTMTAMARTFDLLTAALAGSAESELSYVDDEHSAAGAAATPSAAAGHTTVVHLVDEQARNAPDTVAFVHGTVTWTYRQLVERSEALADALIDAGVGDGDMVVVHGHRRPDLIAGYLAVLRIGAAYVPIGPDMPSARLAGILADAGPKVVLTDQPDVPDGAWRCLPLDAEAATPAPGNRSRPGEVAYVCYTSGSTGKPKGVAIEHAALSHFVAWYLDEYRLGPSDVVSWATGIGFDASVGDIWPSLVAGATIVLPEDELLRLQPEAFARWLDDAGVTVCFLPSPLAEAFLDNTDPEQVPRLRFLLTGGDRFNRRPSPAASYRVVNQYGPTESTVWSTFSVVSASGDGAPTIGTPIPNVTAYVLDGRRRVLPRGAFGELYLGGPQVARGYLNRPELSAERFVPDPFAAQPDARMYRTGDIVRWTAAGELQFLGRSDGQVKIRGVRIEPAEIEAVLLSHPAVREAAVVARPGRTGQLELVAHLVPGVHGVATADLAALVKQCLPQAFWPSAYLLTDRFPLSANGKLDRTALAARPLPDEALPGSTRPPEGPVEELVARVWTKVLNRDRIGAEDNFFALGGDSLLAIQVVSQLAADGMRVRLIDVFDQPTVAELAAVVGRDEAVAVTPVMRATGAALAVGAPVGGRVHVVQVPDGIDTNEIVNEARRVASRHDGLRLRFDPDGPSATLCGDGVVHVEACDDETTTVDEHAARLGAMTTRFDGPVLAIVHMRAASQLVIAAHPLCVDPESWPVLLAELAGGTPGAGTGKPWLAAANEAYRTTTVELLVAAAVLAVGERHGWSDITVEVDSDGRTDGVPAVGLHTARRRVALSVASDVAGVITEAKNALRSPESGERAAGAHTLRLTYHDPQWADLPAGWRRIREIRLPTAQAHDLEVEVTPGEPSPGVVASDRFEDAFRTALTAVLDHCSSVRPGQFTASDFPLFSLVKPKVAEPRRSR</sequence>
<dbReference type="PROSITE" id="PS50075">
    <property type="entry name" value="CARRIER"/>
    <property type="match status" value="1"/>
</dbReference>
<dbReference type="Gene3D" id="3.30.559.30">
    <property type="entry name" value="Nonribosomal peptide synthetase, condensation domain"/>
    <property type="match status" value="1"/>
</dbReference>
<evidence type="ECO:0000256" key="3">
    <source>
        <dbReference type="ARBA" id="ARBA00022553"/>
    </source>
</evidence>
<dbReference type="PROSITE" id="PS00012">
    <property type="entry name" value="PHOSPHOPANTETHEINE"/>
    <property type="match status" value="1"/>
</dbReference>
<dbReference type="Gene3D" id="1.10.1200.10">
    <property type="entry name" value="ACP-like"/>
    <property type="match status" value="1"/>
</dbReference>
<dbReference type="FunFam" id="1.10.1200.10:FF:000005">
    <property type="entry name" value="Nonribosomal peptide synthetase 1"/>
    <property type="match status" value="1"/>
</dbReference>
<evidence type="ECO:0000313" key="6">
    <source>
        <dbReference type="Proteomes" id="UP000585638"/>
    </source>
</evidence>
<dbReference type="NCBIfam" id="TIGR01733">
    <property type="entry name" value="AA-adenyl-dom"/>
    <property type="match status" value="1"/>
</dbReference>
<dbReference type="Pfam" id="PF00550">
    <property type="entry name" value="PP-binding"/>
    <property type="match status" value="1"/>
</dbReference>
<dbReference type="PANTHER" id="PTHR45527:SF1">
    <property type="entry name" value="FATTY ACID SYNTHASE"/>
    <property type="match status" value="1"/>
</dbReference>
<dbReference type="InterPro" id="IPR001242">
    <property type="entry name" value="Condensation_dom"/>
</dbReference>
<dbReference type="FunFam" id="2.30.38.10:FF:000001">
    <property type="entry name" value="Non-ribosomal peptide synthetase PvdI"/>
    <property type="match status" value="1"/>
</dbReference>
<dbReference type="Gene3D" id="3.30.300.30">
    <property type="match status" value="1"/>
</dbReference>
<proteinExistence type="predicted"/>
<dbReference type="Pfam" id="PF13193">
    <property type="entry name" value="AMP-binding_C"/>
    <property type="match status" value="1"/>
</dbReference>
<comment type="cofactor">
    <cofactor evidence="1">
        <name>pantetheine 4'-phosphate</name>
        <dbReference type="ChEBI" id="CHEBI:47942"/>
    </cofactor>
</comment>
<dbReference type="SUPFAM" id="SSF52777">
    <property type="entry name" value="CoA-dependent acyltransferases"/>
    <property type="match status" value="3"/>
</dbReference>
<dbReference type="PROSITE" id="PS00455">
    <property type="entry name" value="AMP_BINDING"/>
    <property type="match status" value="1"/>
</dbReference>
<dbReference type="InterPro" id="IPR020845">
    <property type="entry name" value="AMP-binding_CS"/>
</dbReference>
<dbReference type="PANTHER" id="PTHR45527">
    <property type="entry name" value="NONRIBOSOMAL PEPTIDE SYNTHETASE"/>
    <property type="match status" value="1"/>
</dbReference>
<gene>
    <name evidence="5" type="ORF">BJ998_007563</name>
</gene>
<dbReference type="Pfam" id="PF00501">
    <property type="entry name" value="AMP-binding"/>
    <property type="match status" value="1"/>
</dbReference>
<dbReference type="SUPFAM" id="SSF47336">
    <property type="entry name" value="ACP-like"/>
    <property type="match status" value="1"/>
</dbReference>
<keyword evidence="3" id="KW-0597">Phosphoprotein</keyword>
<evidence type="ECO:0000259" key="4">
    <source>
        <dbReference type="PROSITE" id="PS50075"/>
    </source>
</evidence>
<keyword evidence="2" id="KW-0596">Phosphopantetheine</keyword>
<dbReference type="CDD" id="cd05930">
    <property type="entry name" value="A_NRPS"/>
    <property type="match status" value="1"/>
</dbReference>
<feature type="domain" description="Carrier" evidence="4">
    <location>
        <begin position="935"/>
        <end position="1009"/>
    </location>
</feature>
<dbReference type="SUPFAM" id="SSF56801">
    <property type="entry name" value="Acetyl-CoA synthetase-like"/>
    <property type="match status" value="1"/>
</dbReference>
<dbReference type="Proteomes" id="UP000585638">
    <property type="component" value="Unassembled WGS sequence"/>
</dbReference>
<name>A0A7W9KPP4_9PSEU</name>
<dbReference type="InterPro" id="IPR000873">
    <property type="entry name" value="AMP-dep_synth/lig_dom"/>
</dbReference>
<reference evidence="5 6" key="1">
    <citation type="submission" date="2020-08" db="EMBL/GenBank/DDBJ databases">
        <title>Sequencing the genomes of 1000 actinobacteria strains.</title>
        <authorList>
            <person name="Klenk H.-P."/>
        </authorList>
    </citation>
    <scope>NUCLEOTIDE SEQUENCE [LARGE SCALE GENOMIC DNA]</scope>
    <source>
        <strain evidence="5 6">DSM 43851</strain>
    </source>
</reference>
<accession>A0A7W9KPP4</accession>
<dbReference type="InterPro" id="IPR023213">
    <property type="entry name" value="CAT-like_dom_sf"/>
</dbReference>
<dbReference type="InterPro" id="IPR006162">
    <property type="entry name" value="Ppantetheine_attach_site"/>
</dbReference>
<evidence type="ECO:0000256" key="1">
    <source>
        <dbReference type="ARBA" id="ARBA00001957"/>
    </source>
</evidence>